<dbReference type="Pfam" id="PF17406">
    <property type="entry name" value="Nrap_D5"/>
    <property type="match status" value="1"/>
</dbReference>
<dbReference type="PANTHER" id="PTHR17972:SF0">
    <property type="entry name" value="NUCLEOLAR PROTEIN 6"/>
    <property type="match status" value="1"/>
</dbReference>
<organism evidence="4 5">
    <name type="scientific">Escallonia herrerae</name>
    <dbReference type="NCBI Taxonomy" id="1293975"/>
    <lineage>
        <taxon>Eukaryota</taxon>
        <taxon>Viridiplantae</taxon>
        <taxon>Streptophyta</taxon>
        <taxon>Embryophyta</taxon>
        <taxon>Tracheophyta</taxon>
        <taxon>Spermatophyta</taxon>
        <taxon>Magnoliopsida</taxon>
        <taxon>eudicotyledons</taxon>
        <taxon>Gunneridae</taxon>
        <taxon>Pentapetalae</taxon>
        <taxon>asterids</taxon>
        <taxon>campanulids</taxon>
        <taxon>Escalloniales</taxon>
        <taxon>Escalloniaceae</taxon>
        <taxon>Escallonia</taxon>
    </lineage>
</organism>
<dbReference type="GO" id="GO:0003723">
    <property type="term" value="F:RNA binding"/>
    <property type="evidence" value="ECO:0007669"/>
    <property type="project" value="UniProtKB-KW"/>
</dbReference>
<dbReference type="GO" id="GO:0006364">
    <property type="term" value="P:rRNA processing"/>
    <property type="evidence" value="ECO:0007669"/>
    <property type="project" value="TreeGrafter"/>
</dbReference>
<dbReference type="Pfam" id="PF17405">
    <property type="entry name" value="Nrap_D4"/>
    <property type="match status" value="1"/>
</dbReference>
<gene>
    <name evidence="4" type="ORF">RJ639_006502</name>
</gene>
<protein>
    <submittedName>
        <fullName evidence="4">Uncharacterized protein</fullName>
    </submittedName>
</protein>
<dbReference type="GO" id="GO:0032040">
    <property type="term" value="C:small-subunit processome"/>
    <property type="evidence" value="ECO:0007669"/>
    <property type="project" value="TreeGrafter"/>
</dbReference>
<name>A0AA88VZY8_9ASTE</name>
<dbReference type="GO" id="GO:0006409">
    <property type="term" value="P:tRNA export from nucleus"/>
    <property type="evidence" value="ECO:0007669"/>
    <property type="project" value="TreeGrafter"/>
</dbReference>
<comment type="subcellular location">
    <subcellularLocation>
        <location evidence="1">Nucleus</location>
        <location evidence="1">Nucleolus</location>
    </subcellularLocation>
</comment>
<dbReference type="Proteomes" id="UP001188597">
    <property type="component" value="Unassembled WGS sequence"/>
</dbReference>
<evidence type="ECO:0000259" key="2">
    <source>
        <dbReference type="Pfam" id="PF17405"/>
    </source>
</evidence>
<feature type="domain" description="Nrap protein" evidence="3">
    <location>
        <begin position="98"/>
        <end position="183"/>
    </location>
</feature>
<dbReference type="GO" id="GO:0034456">
    <property type="term" value="C:UTP-C complex"/>
    <property type="evidence" value="ECO:0007669"/>
    <property type="project" value="TreeGrafter"/>
</dbReference>
<dbReference type="EMBL" id="JAVXUP010001056">
    <property type="protein sequence ID" value="KAK3016624.1"/>
    <property type="molecule type" value="Genomic_DNA"/>
</dbReference>
<feature type="domain" description="Nrap protein" evidence="2">
    <location>
        <begin position="6"/>
        <end position="64"/>
    </location>
</feature>
<reference evidence="4" key="1">
    <citation type="submission" date="2022-12" db="EMBL/GenBank/DDBJ databases">
        <title>Draft genome assemblies for two species of Escallonia (Escalloniales).</title>
        <authorList>
            <person name="Chanderbali A."/>
            <person name="Dervinis C."/>
            <person name="Anghel I."/>
            <person name="Soltis D."/>
            <person name="Soltis P."/>
            <person name="Zapata F."/>
        </authorList>
    </citation>
    <scope>NUCLEOTIDE SEQUENCE</scope>
    <source>
        <strain evidence="4">UCBG64.0493</strain>
        <tissue evidence="4">Leaf</tissue>
    </source>
</reference>
<dbReference type="InterPro" id="IPR005554">
    <property type="entry name" value="NOL6/Upt22"/>
</dbReference>
<evidence type="ECO:0000256" key="1">
    <source>
        <dbReference type="RuleBase" id="RU364032"/>
    </source>
</evidence>
<keyword evidence="1" id="KW-0539">Nucleus</keyword>
<evidence type="ECO:0000259" key="3">
    <source>
        <dbReference type="Pfam" id="PF17406"/>
    </source>
</evidence>
<dbReference type="InterPro" id="IPR035369">
    <property type="entry name" value="Nrap_D4"/>
</dbReference>
<proteinExistence type="inferred from homology"/>
<keyword evidence="1" id="KW-0694">RNA-binding</keyword>
<dbReference type="PANTHER" id="PTHR17972">
    <property type="entry name" value="NUCLEOLAR RNA-ASSOCIATED PROTEIN"/>
    <property type="match status" value="1"/>
</dbReference>
<sequence>MSFTATEDGVDVFLSGYAFRLRILHERSLSLSKRQTGSDPVKRVSSTDKDLFIRGQHSSMINGLRGSYPLYGPVTRLAKRWIAAHLFSSSLAKEAIEFLPLLSDYDWTFSALIVDINGDLTKDDEKGINENFLPSRKAYGEDASNVNPAMFLATSYDKASEVWTRSSPSSSYMKRSMSNVARARLWPSTSSRFLSVFRPSATGGRLASSHIPFFCLLQVEPDRWDSTQFWALPLLKYGDLYHSLRHPEFTTIDKITELGRLAAYARSSSNLLTKLILHDQLDSFRWEISYKKTCECPTFKRIAFMSISRINGLGRLLSHCLYRANRREAYNCAQQQQTDEPSAFQNQCSKPRCF</sequence>
<comment type="caution">
    <text evidence="4">The sequence shown here is derived from an EMBL/GenBank/DDBJ whole genome shotgun (WGS) entry which is preliminary data.</text>
</comment>
<keyword evidence="5" id="KW-1185">Reference proteome</keyword>
<evidence type="ECO:0000313" key="5">
    <source>
        <dbReference type="Proteomes" id="UP001188597"/>
    </source>
</evidence>
<dbReference type="InterPro" id="IPR035370">
    <property type="entry name" value="Nrap_D5"/>
</dbReference>
<comment type="similarity">
    <text evidence="1">Belongs to the NRAP family.</text>
</comment>
<dbReference type="AlphaFoldDB" id="A0AA88VZY8"/>
<evidence type="ECO:0000313" key="4">
    <source>
        <dbReference type="EMBL" id="KAK3016624.1"/>
    </source>
</evidence>
<dbReference type="GO" id="GO:0032545">
    <property type="term" value="C:CURI complex"/>
    <property type="evidence" value="ECO:0007669"/>
    <property type="project" value="TreeGrafter"/>
</dbReference>
<accession>A0AA88VZY8</accession>